<proteinExistence type="predicted"/>
<keyword evidence="1 6" id="KW-0547">Nucleotide-binding</keyword>
<dbReference type="InterPro" id="IPR014016">
    <property type="entry name" value="UvrD-like_ATP-bd"/>
</dbReference>
<protein>
    <recommendedName>
        <fullName evidence="5">DNA 3'-5' helicase II</fullName>
    </recommendedName>
</protein>
<sequence>MPSGGWSTNHYSMYAHLSGDQKKVLNFNEGTVVVKACPGSGKTYSIAARISRLLREEGEGQIRLGVISFTNTAGLEIEEKLKSDFASNVPLLFPHFLGTIDSFINTFIFLPFGHLIMGCPSRPELVGEPHGSWNTKRYERDYDQYFDRTTYNIKGEIIPLAPYQAFHFKSVFFGLKYYKNDKTVNGFIKGIIDSKERLFKKGYANQADANYVALQVLRKYPMITRNLAHKFTHLLVDECQDTTEVQMAIIDLLHDAGCANIMLVGDRDQSIFEWNDAKPELFDAKFEAWNKILLKENRRSSQLICNFFRNLSSFERIIAVNEEVRDCTIAPEITGYINVKKATKKDAAVITEAQSIASFTILLNAFLAQCTGEGISIDKNNVAVLYRGAANAKYLGLGKKEQPYRESPWIAKHYHVRTLLKGKHLYENGNFAQGYALMERAYFEAMQRRIQEDFHCSIKFINERIERLGMSAHRKEVFSFIHSLPATSGLTIRQWVEAANTALHTGSYPFFLNIALSKAGMLVEEYFGEDSNSATLHPFYFGTVHSAKGKTFKAVLLLLGKQAGSTNYSTILSTPHSNLKDNYKEELRVIYVAISRPAKILKMAVPESDIPIWSGLLQS</sequence>
<dbReference type="GO" id="GO:0000725">
    <property type="term" value="P:recombinational repair"/>
    <property type="evidence" value="ECO:0007669"/>
    <property type="project" value="TreeGrafter"/>
</dbReference>
<feature type="binding site" evidence="6">
    <location>
        <begin position="36"/>
        <end position="43"/>
    </location>
    <ligand>
        <name>ATP</name>
        <dbReference type="ChEBI" id="CHEBI:30616"/>
    </ligand>
</feature>
<dbReference type="Pfam" id="PF00580">
    <property type="entry name" value="UvrD-helicase"/>
    <property type="match status" value="2"/>
</dbReference>
<reference evidence="8 9" key="1">
    <citation type="submission" date="2014-12" db="EMBL/GenBank/DDBJ databases">
        <title>Genome sequence of Flavobacterium beibuense RSKm HC5.</title>
        <authorList>
            <person name="Kim J.F."/>
            <person name="Song J.Y."/>
            <person name="Kwak M.-J."/>
            <person name="Lee S.-W."/>
        </authorList>
    </citation>
    <scope>NUCLEOTIDE SEQUENCE [LARGE SCALE GENOMIC DNA]</scope>
    <source>
        <strain evidence="8 9">RSKm HC5</strain>
    </source>
</reference>
<evidence type="ECO:0000313" key="9">
    <source>
        <dbReference type="Proteomes" id="UP000289775"/>
    </source>
</evidence>
<feature type="domain" description="UvrD-like helicase ATP-binding" evidence="7">
    <location>
        <begin position="15"/>
        <end position="301"/>
    </location>
</feature>
<dbReference type="GO" id="GO:0016787">
    <property type="term" value="F:hydrolase activity"/>
    <property type="evidence" value="ECO:0007669"/>
    <property type="project" value="UniProtKB-UniRule"/>
</dbReference>
<comment type="caution">
    <text evidence="8">The sequence shown here is derived from an EMBL/GenBank/DDBJ whole genome shotgun (WGS) entry which is preliminary data.</text>
</comment>
<evidence type="ECO:0000256" key="5">
    <source>
        <dbReference type="ARBA" id="ARBA00034923"/>
    </source>
</evidence>
<dbReference type="PANTHER" id="PTHR11070">
    <property type="entry name" value="UVRD / RECB / PCRA DNA HELICASE FAMILY MEMBER"/>
    <property type="match status" value="1"/>
</dbReference>
<keyword evidence="3 6" id="KW-0347">Helicase</keyword>
<keyword evidence="9" id="KW-1185">Reference proteome</keyword>
<dbReference type="GO" id="GO:0005524">
    <property type="term" value="F:ATP binding"/>
    <property type="evidence" value="ECO:0007669"/>
    <property type="project" value="UniProtKB-UniRule"/>
</dbReference>
<evidence type="ECO:0000256" key="1">
    <source>
        <dbReference type="ARBA" id="ARBA00022741"/>
    </source>
</evidence>
<dbReference type="AlphaFoldDB" id="A0A444WEN7"/>
<evidence type="ECO:0000256" key="2">
    <source>
        <dbReference type="ARBA" id="ARBA00022801"/>
    </source>
</evidence>
<dbReference type="PROSITE" id="PS51198">
    <property type="entry name" value="UVRD_HELICASE_ATP_BIND"/>
    <property type="match status" value="1"/>
</dbReference>
<dbReference type="PANTHER" id="PTHR11070:SF2">
    <property type="entry name" value="ATP-DEPENDENT DNA HELICASE SRS2"/>
    <property type="match status" value="1"/>
</dbReference>
<keyword evidence="2 6" id="KW-0378">Hydrolase</keyword>
<dbReference type="GO" id="GO:0003677">
    <property type="term" value="F:DNA binding"/>
    <property type="evidence" value="ECO:0007669"/>
    <property type="project" value="InterPro"/>
</dbReference>
<dbReference type="Proteomes" id="UP000289775">
    <property type="component" value="Unassembled WGS sequence"/>
</dbReference>
<dbReference type="GO" id="GO:0043138">
    <property type="term" value="F:3'-5' DNA helicase activity"/>
    <property type="evidence" value="ECO:0007669"/>
    <property type="project" value="TreeGrafter"/>
</dbReference>
<evidence type="ECO:0000256" key="6">
    <source>
        <dbReference type="PROSITE-ProRule" id="PRU00560"/>
    </source>
</evidence>
<evidence type="ECO:0000256" key="4">
    <source>
        <dbReference type="ARBA" id="ARBA00022840"/>
    </source>
</evidence>
<evidence type="ECO:0000313" key="8">
    <source>
        <dbReference type="EMBL" id="RYJ44242.1"/>
    </source>
</evidence>
<gene>
    <name evidence="8" type="ORF">NU09_0852</name>
</gene>
<evidence type="ECO:0000259" key="7">
    <source>
        <dbReference type="PROSITE" id="PS51198"/>
    </source>
</evidence>
<dbReference type="Gene3D" id="3.40.50.300">
    <property type="entry name" value="P-loop containing nucleotide triphosphate hydrolases"/>
    <property type="match status" value="2"/>
</dbReference>
<evidence type="ECO:0000256" key="3">
    <source>
        <dbReference type="ARBA" id="ARBA00022806"/>
    </source>
</evidence>
<name>A0A444WEN7_9FLAO</name>
<dbReference type="EMBL" id="JUIW01000003">
    <property type="protein sequence ID" value="RYJ44242.1"/>
    <property type="molecule type" value="Genomic_DNA"/>
</dbReference>
<dbReference type="InterPro" id="IPR000212">
    <property type="entry name" value="DNA_helicase_UvrD/REP"/>
</dbReference>
<keyword evidence="4 6" id="KW-0067">ATP-binding</keyword>
<accession>A0A444WEN7</accession>
<dbReference type="SUPFAM" id="SSF52540">
    <property type="entry name" value="P-loop containing nucleoside triphosphate hydrolases"/>
    <property type="match status" value="1"/>
</dbReference>
<dbReference type="InterPro" id="IPR027417">
    <property type="entry name" value="P-loop_NTPase"/>
</dbReference>
<organism evidence="8 9">
    <name type="scientific">Flavobacterium beibuense</name>
    <dbReference type="NCBI Taxonomy" id="657326"/>
    <lineage>
        <taxon>Bacteria</taxon>
        <taxon>Pseudomonadati</taxon>
        <taxon>Bacteroidota</taxon>
        <taxon>Flavobacteriia</taxon>
        <taxon>Flavobacteriales</taxon>
        <taxon>Flavobacteriaceae</taxon>
        <taxon>Flavobacterium</taxon>
    </lineage>
</organism>